<dbReference type="PANTHER" id="PTHR38790:SF8">
    <property type="entry name" value="F-BOX DOMAIN-CONTAINING PROTEIN"/>
    <property type="match status" value="1"/>
</dbReference>
<evidence type="ECO:0000259" key="1">
    <source>
        <dbReference type="Pfam" id="PF24864"/>
    </source>
</evidence>
<keyword evidence="3" id="KW-1185">Reference proteome</keyword>
<evidence type="ECO:0000313" key="2">
    <source>
        <dbReference type="EMBL" id="PLN78313.1"/>
    </source>
</evidence>
<feature type="domain" description="DUF7730" evidence="1">
    <location>
        <begin position="30"/>
        <end position="193"/>
    </location>
</feature>
<dbReference type="Proteomes" id="UP000235023">
    <property type="component" value="Unassembled WGS sequence"/>
</dbReference>
<dbReference type="PANTHER" id="PTHR38790">
    <property type="entry name" value="2EXR DOMAIN-CONTAINING PROTEIN-RELATED"/>
    <property type="match status" value="1"/>
</dbReference>
<proteinExistence type="predicted"/>
<dbReference type="Pfam" id="PF24864">
    <property type="entry name" value="DUF7730"/>
    <property type="match status" value="1"/>
</dbReference>
<reference evidence="3" key="1">
    <citation type="submission" date="2017-12" db="EMBL/GenBank/DDBJ databases">
        <authorList>
            <consortium name="DOE Joint Genome Institute"/>
            <person name="Mondo S.J."/>
            <person name="Kjaerbolling I."/>
            <person name="Vesth T.C."/>
            <person name="Frisvad J.C."/>
            <person name="Nybo J.L."/>
            <person name="Theobald S."/>
            <person name="Kuo A."/>
            <person name="Bowyer P."/>
            <person name="Matsuda Y."/>
            <person name="Lyhne E.K."/>
            <person name="Kogle M.E."/>
            <person name="Clum A."/>
            <person name="Lipzen A."/>
            <person name="Salamov A."/>
            <person name="Ngan C.Y."/>
            <person name="Daum C."/>
            <person name="Chiniquy J."/>
            <person name="Barry K."/>
            <person name="LaButti K."/>
            <person name="Haridas S."/>
            <person name="Simmons B.A."/>
            <person name="Magnuson J.K."/>
            <person name="Mortensen U.H."/>
            <person name="Larsen T.O."/>
            <person name="Grigoriev I.V."/>
            <person name="Baker S.E."/>
            <person name="Andersen M.R."/>
            <person name="Nordberg H.P."/>
            <person name="Cantor M.N."/>
            <person name="Hua S.X."/>
        </authorList>
    </citation>
    <scope>NUCLEOTIDE SEQUENCE [LARGE SCALE GENOMIC DNA]</scope>
    <source>
        <strain evidence="3">IBT 19404</strain>
    </source>
</reference>
<accession>A0A2J5HMB2</accession>
<gene>
    <name evidence="2" type="ORF">BDW42DRAFT_202228</name>
</gene>
<dbReference type="AlphaFoldDB" id="A0A2J5HMB2"/>
<name>A0A2J5HMB2_9EURO</name>
<dbReference type="InterPro" id="IPR056632">
    <property type="entry name" value="DUF7730"/>
</dbReference>
<organism evidence="2 3">
    <name type="scientific">Aspergillus taichungensis</name>
    <dbReference type="NCBI Taxonomy" id="482145"/>
    <lineage>
        <taxon>Eukaryota</taxon>
        <taxon>Fungi</taxon>
        <taxon>Dikarya</taxon>
        <taxon>Ascomycota</taxon>
        <taxon>Pezizomycotina</taxon>
        <taxon>Eurotiomycetes</taxon>
        <taxon>Eurotiomycetidae</taxon>
        <taxon>Eurotiales</taxon>
        <taxon>Aspergillaceae</taxon>
        <taxon>Aspergillus</taxon>
        <taxon>Aspergillus subgen. Circumdati</taxon>
    </lineage>
</organism>
<sequence length="285" mass="33755">MEIWTSLDSRQAWCQFDPETQTDTPSPSSFQCLPAELRLKIYAYLFTIYRVEIIRRKSKKTEGTKKLYYRLYSKRLRPRVDKNQEKPGRWWIKSLPMTLIFTCRSIYLDTILLLYANTQFVFATTNAMTRFIKITPSDAQAAIRHVELKHIMYNEPRLTEFRIYKARSDMAFYLACEDMALAFKGLRVLHVDMRIYDWPIRLEIGELWSLPLLFFGRESGTGTDIDEASVRLRMVMFSDEALQIIARGLEERIMGPEKFQIREDERLARKLHVLGRKTKVLRLVM</sequence>
<evidence type="ECO:0000313" key="3">
    <source>
        <dbReference type="Proteomes" id="UP000235023"/>
    </source>
</evidence>
<dbReference type="OrthoDB" id="4757095at2759"/>
<protein>
    <recommendedName>
        <fullName evidence="1">DUF7730 domain-containing protein</fullName>
    </recommendedName>
</protein>
<dbReference type="EMBL" id="KZ559579">
    <property type="protein sequence ID" value="PLN78313.1"/>
    <property type="molecule type" value="Genomic_DNA"/>
</dbReference>